<dbReference type="SUPFAM" id="SSF51197">
    <property type="entry name" value="Clavaminate synthase-like"/>
    <property type="match status" value="1"/>
</dbReference>
<evidence type="ECO:0000313" key="8">
    <source>
        <dbReference type="EMBL" id="EXJ78915.1"/>
    </source>
</evidence>
<organism evidence="8 9">
    <name type="scientific">Capronia epimyces CBS 606.96</name>
    <dbReference type="NCBI Taxonomy" id="1182542"/>
    <lineage>
        <taxon>Eukaryota</taxon>
        <taxon>Fungi</taxon>
        <taxon>Dikarya</taxon>
        <taxon>Ascomycota</taxon>
        <taxon>Pezizomycotina</taxon>
        <taxon>Eurotiomycetes</taxon>
        <taxon>Chaetothyriomycetidae</taxon>
        <taxon>Chaetothyriales</taxon>
        <taxon>Herpotrichiellaceae</taxon>
        <taxon>Capronia</taxon>
    </lineage>
</organism>
<feature type="domain" description="TauD/TfdA-like" evidence="7">
    <location>
        <begin position="117"/>
        <end position="382"/>
    </location>
</feature>
<dbReference type="EMBL" id="AMGY01000008">
    <property type="protein sequence ID" value="EXJ78915.1"/>
    <property type="molecule type" value="Genomic_DNA"/>
</dbReference>
<evidence type="ECO:0000256" key="5">
    <source>
        <dbReference type="ARBA" id="ARBA00023002"/>
    </source>
</evidence>
<keyword evidence="6" id="KW-0408">Iron</keyword>
<evidence type="ECO:0000256" key="4">
    <source>
        <dbReference type="ARBA" id="ARBA00022964"/>
    </source>
</evidence>
<name>W9XNM9_9EURO</name>
<sequence>MSPSATETLIREAPTKYPIIPLRQQKTDPISTEQPTTHLEIPESKEQNLERHLPIPGPALERLQRAGIDLSNGYPDYPRKLTWLEDALELEPKDREYVDPGSRADPDKKALLGAAKEVRHLAKHIGTEIVGLQLKDLTPQQKDELGLLIAERSVVFFRDQDLSPQQQQELGKWYGDIDISHVNPYVPGVPGAQVIWPDLMRTSKPADFRHPGGNSRWHTDEGHGKYPAGITHVHHDTVPDIGGDTLWASGYSAYEKLSPSFRKVIDGQYAVIKGSVQFLSKSNPTGGPVSIERTHPLVRVHPATGWKSLYVNRSWTSHIVGFDKAESDLILGYLFDVYEKNPDIQVRFQWTPRTSALWDNRTTIHVVSWDYEGEEPRHGTRVISLAEKPYFDAKAPTRREALGLGE</sequence>
<dbReference type="STRING" id="1182542.W9XNM9"/>
<evidence type="ECO:0000313" key="9">
    <source>
        <dbReference type="Proteomes" id="UP000019478"/>
    </source>
</evidence>
<accession>W9XNM9</accession>
<dbReference type="InterPro" id="IPR051323">
    <property type="entry name" value="AtsK-like"/>
</dbReference>
<dbReference type="InterPro" id="IPR003819">
    <property type="entry name" value="TauD/TfdA-like"/>
</dbReference>
<reference evidence="8 9" key="1">
    <citation type="submission" date="2013-03" db="EMBL/GenBank/DDBJ databases">
        <title>The Genome Sequence of Capronia epimyces CBS 606.96.</title>
        <authorList>
            <consortium name="The Broad Institute Genomics Platform"/>
            <person name="Cuomo C."/>
            <person name="de Hoog S."/>
            <person name="Gorbushina A."/>
            <person name="Walker B."/>
            <person name="Young S.K."/>
            <person name="Zeng Q."/>
            <person name="Gargeya S."/>
            <person name="Fitzgerald M."/>
            <person name="Haas B."/>
            <person name="Abouelleil A."/>
            <person name="Allen A.W."/>
            <person name="Alvarado L."/>
            <person name="Arachchi H.M."/>
            <person name="Berlin A.M."/>
            <person name="Chapman S.B."/>
            <person name="Gainer-Dewar J."/>
            <person name="Goldberg J."/>
            <person name="Griggs A."/>
            <person name="Gujja S."/>
            <person name="Hansen M."/>
            <person name="Howarth C."/>
            <person name="Imamovic A."/>
            <person name="Ireland A."/>
            <person name="Larimer J."/>
            <person name="McCowan C."/>
            <person name="Murphy C."/>
            <person name="Pearson M."/>
            <person name="Poon T.W."/>
            <person name="Priest M."/>
            <person name="Roberts A."/>
            <person name="Saif S."/>
            <person name="Shea T."/>
            <person name="Sisk P."/>
            <person name="Sykes S."/>
            <person name="Wortman J."/>
            <person name="Nusbaum C."/>
            <person name="Birren B."/>
        </authorList>
    </citation>
    <scope>NUCLEOTIDE SEQUENCE [LARGE SCALE GENOMIC DNA]</scope>
    <source>
        <strain evidence="8 9">CBS 606.96</strain>
    </source>
</reference>
<dbReference type="OrthoDB" id="10257314at2759"/>
<protein>
    <recommendedName>
        <fullName evidence="7">TauD/TfdA-like domain-containing protein</fullName>
    </recommendedName>
</protein>
<keyword evidence="4" id="KW-0223">Dioxygenase</keyword>
<dbReference type="Proteomes" id="UP000019478">
    <property type="component" value="Unassembled WGS sequence"/>
</dbReference>
<comment type="similarity">
    <text evidence="2">Belongs to the TfdA dioxygenase family.</text>
</comment>
<dbReference type="AlphaFoldDB" id="W9XNM9"/>
<evidence type="ECO:0000256" key="2">
    <source>
        <dbReference type="ARBA" id="ARBA00005896"/>
    </source>
</evidence>
<dbReference type="RefSeq" id="XP_007736703.1">
    <property type="nucleotide sequence ID" value="XM_007738513.1"/>
</dbReference>
<keyword evidence="5" id="KW-0560">Oxidoreductase</keyword>
<comment type="cofactor">
    <cofactor evidence="1">
        <name>Fe(2+)</name>
        <dbReference type="ChEBI" id="CHEBI:29033"/>
    </cofactor>
</comment>
<dbReference type="GO" id="GO:0016706">
    <property type="term" value="F:2-oxoglutarate-dependent dioxygenase activity"/>
    <property type="evidence" value="ECO:0007669"/>
    <property type="project" value="TreeGrafter"/>
</dbReference>
<dbReference type="InterPro" id="IPR042098">
    <property type="entry name" value="TauD-like_sf"/>
</dbReference>
<dbReference type="Gene3D" id="3.60.130.10">
    <property type="entry name" value="Clavaminate synthase-like"/>
    <property type="match status" value="1"/>
</dbReference>
<dbReference type="Pfam" id="PF02668">
    <property type="entry name" value="TauD"/>
    <property type="match status" value="1"/>
</dbReference>
<evidence type="ECO:0000256" key="3">
    <source>
        <dbReference type="ARBA" id="ARBA00022723"/>
    </source>
</evidence>
<dbReference type="PANTHER" id="PTHR30468">
    <property type="entry name" value="ALPHA-KETOGLUTARATE-DEPENDENT SULFONATE DIOXYGENASE"/>
    <property type="match status" value="1"/>
</dbReference>
<dbReference type="GeneID" id="19172503"/>
<dbReference type="HOGENOM" id="CLU_036005_0_1_1"/>
<dbReference type="FunFam" id="3.60.130.10:FF:000008">
    <property type="entry name" value="Alpha-ketoglutarate-dependent taurine dioxygenase"/>
    <property type="match status" value="1"/>
</dbReference>
<evidence type="ECO:0000256" key="1">
    <source>
        <dbReference type="ARBA" id="ARBA00001954"/>
    </source>
</evidence>
<evidence type="ECO:0000259" key="7">
    <source>
        <dbReference type="Pfam" id="PF02668"/>
    </source>
</evidence>
<comment type="caution">
    <text evidence="8">The sequence shown here is derived from an EMBL/GenBank/DDBJ whole genome shotgun (WGS) entry which is preliminary data.</text>
</comment>
<keyword evidence="3" id="KW-0479">Metal-binding</keyword>
<dbReference type="eggNOG" id="ENOG502R0XT">
    <property type="taxonomic scope" value="Eukaryota"/>
</dbReference>
<dbReference type="GO" id="GO:0005737">
    <property type="term" value="C:cytoplasm"/>
    <property type="evidence" value="ECO:0007669"/>
    <property type="project" value="TreeGrafter"/>
</dbReference>
<evidence type="ECO:0000256" key="6">
    <source>
        <dbReference type="ARBA" id="ARBA00023004"/>
    </source>
</evidence>
<dbReference type="PANTHER" id="PTHR30468:SF9">
    <property type="entry name" value="ALPHA-KETOGLUTARATE-DEPENDENT TAURINE DIOXYGENASE (AFU_ORTHOLOGUE AFUA_3G01010)"/>
    <property type="match status" value="1"/>
</dbReference>
<proteinExistence type="inferred from homology"/>
<keyword evidence="9" id="KW-1185">Reference proteome</keyword>
<gene>
    <name evidence="8" type="ORF">A1O3_08415</name>
</gene>
<dbReference type="GO" id="GO:0046872">
    <property type="term" value="F:metal ion binding"/>
    <property type="evidence" value="ECO:0007669"/>
    <property type="project" value="UniProtKB-KW"/>
</dbReference>